<feature type="domain" description="Glycosyl transferase family 1" evidence="1">
    <location>
        <begin position="192"/>
        <end position="356"/>
    </location>
</feature>
<dbReference type="InterPro" id="IPR028098">
    <property type="entry name" value="Glyco_trans_4-like_N"/>
</dbReference>
<dbReference type="Pfam" id="PF00534">
    <property type="entry name" value="Glycos_transf_1"/>
    <property type="match status" value="1"/>
</dbReference>
<proteinExistence type="predicted"/>
<dbReference type="GO" id="GO:1901135">
    <property type="term" value="P:carbohydrate derivative metabolic process"/>
    <property type="evidence" value="ECO:0007669"/>
    <property type="project" value="UniProtKB-ARBA"/>
</dbReference>
<dbReference type="Pfam" id="PF13579">
    <property type="entry name" value="Glyco_trans_4_4"/>
    <property type="match status" value="1"/>
</dbReference>
<dbReference type="Gene3D" id="3.40.50.2000">
    <property type="entry name" value="Glycogen Phosphorylase B"/>
    <property type="match status" value="2"/>
</dbReference>
<dbReference type="Proteomes" id="UP001138989">
    <property type="component" value="Unassembled WGS sequence"/>
</dbReference>
<gene>
    <name evidence="3" type="ORF">K7H17_12960</name>
</gene>
<dbReference type="PANTHER" id="PTHR12526:SF630">
    <property type="entry name" value="GLYCOSYLTRANSFERASE"/>
    <property type="match status" value="1"/>
</dbReference>
<dbReference type="RefSeq" id="WP_230697755.1">
    <property type="nucleotide sequence ID" value="NZ_JAINWF010000007.1"/>
</dbReference>
<name>A0A9X1N6G3_9GAMM</name>
<evidence type="ECO:0000313" key="3">
    <source>
        <dbReference type="EMBL" id="MCD1608776.1"/>
    </source>
</evidence>
<organism evidence="3 4">
    <name type="scientific">Stutzerimonas kunmingensis</name>
    <dbReference type="NCBI Taxonomy" id="1211807"/>
    <lineage>
        <taxon>Bacteria</taxon>
        <taxon>Pseudomonadati</taxon>
        <taxon>Pseudomonadota</taxon>
        <taxon>Gammaproteobacteria</taxon>
        <taxon>Pseudomonadales</taxon>
        <taxon>Pseudomonadaceae</taxon>
        <taxon>Stutzerimonas</taxon>
    </lineage>
</organism>
<dbReference type="CDD" id="cd03808">
    <property type="entry name" value="GT4_CapM-like"/>
    <property type="match status" value="1"/>
</dbReference>
<dbReference type="InterPro" id="IPR001296">
    <property type="entry name" value="Glyco_trans_1"/>
</dbReference>
<dbReference type="GO" id="GO:0016757">
    <property type="term" value="F:glycosyltransferase activity"/>
    <property type="evidence" value="ECO:0007669"/>
    <property type="project" value="InterPro"/>
</dbReference>
<evidence type="ECO:0000259" key="1">
    <source>
        <dbReference type="Pfam" id="PF00534"/>
    </source>
</evidence>
<evidence type="ECO:0000313" key="4">
    <source>
        <dbReference type="Proteomes" id="UP001138989"/>
    </source>
</evidence>
<protein>
    <submittedName>
        <fullName evidence="3">Glycosyltransferase family 4 protein</fullName>
    </submittedName>
</protein>
<accession>A0A9X1N6G3</accession>
<sequence>MARLKKVCVVATVPVALKVFMVEHINKLAETYSVTVMANSEAGEIYSFLDKRIHFIPLPIQRKVSIFSDLVSLIKLFKIFTAEKFDCVLSIMPKSGLLTMLAGYMARVPRRVHMFTGQVWYTKQGLSRFFLKMLDKLLVFSATNLLADSPSQRVFLIGEKVVKPAKIEVLGKGSISGVDLVRFKPDPVARIAIRQELGLDKSAVVFLFMARLTYAKGIIDLERAFTDVAMTCPQAHLLIVGPDEDGVEETLAELSSKFTGRCHRVGFTNNPEAYMAASDIFSLPSYREGFSLATIQAAGVGLPAIASRIYGLSDAVQEGVTGLLHTPGAIGEISEAMIKLYSDSELRASLAEAARTRAHTDFTQSMIVNEMAAYIDRLVV</sequence>
<evidence type="ECO:0000259" key="2">
    <source>
        <dbReference type="Pfam" id="PF13579"/>
    </source>
</evidence>
<dbReference type="AlphaFoldDB" id="A0A9X1N6G3"/>
<dbReference type="PANTHER" id="PTHR12526">
    <property type="entry name" value="GLYCOSYLTRANSFERASE"/>
    <property type="match status" value="1"/>
</dbReference>
<keyword evidence="4" id="KW-1185">Reference proteome</keyword>
<reference evidence="3" key="1">
    <citation type="submission" date="2021-08" db="EMBL/GenBank/DDBJ databases">
        <title>Isolation and characterization of neutrophilic mixotrophic iron-oxidizing bacteria from deep-sea hydrothermal vents.</title>
        <authorList>
            <person name="He Y."/>
        </authorList>
    </citation>
    <scope>NUCLEOTIDE SEQUENCE</scope>
    <source>
        <strain evidence="3">IOP_13</strain>
    </source>
</reference>
<dbReference type="EMBL" id="JAINWF010000007">
    <property type="protein sequence ID" value="MCD1608776.1"/>
    <property type="molecule type" value="Genomic_DNA"/>
</dbReference>
<feature type="domain" description="Glycosyltransferase subfamily 4-like N-terminal" evidence="2">
    <location>
        <begin position="30"/>
        <end position="171"/>
    </location>
</feature>
<comment type="caution">
    <text evidence="3">The sequence shown here is derived from an EMBL/GenBank/DDBJ whole genome shotgun (WGS) entry which is preliminary data.</text>
</comment>
<dbReference type="SUPFAM" id="SSF53756">
    <property type="entry name" value="UDP-Glycosyltransferase/glycogen phosphorylase"/>
    <property type="match status" value="1"/>
</dbReference>